<dbReference type="GO" id="GO:0061799">
    <property type="term" value="F:cyclic pyranopterin monophosphate synthase activity"/>
    <property type="evidence" value="ECO:0007669"/>
    <property type="project" value="UniProtKB-UniRule"/>
</dbReference>
<evidence type="ECO:0000313" key="6">
    <source>
        <dbReference type="Proteomes" id="UP000001400"/>
    </source>
</evidence>
<dbReference type="UniPathway" id="UPA00344"/>
<comment type="subunit">
    <text evidence="3">Homohexamer; trimer of dimers.</text>
</comment>
<feature type="active site" evidence="3">
    <location>
        <position position="114"/>
    </location>
</feature>
<dbReference type="Proteomes" id="UP000001400">
    <property type="component" value="Chromosome"/>
</dbReference>
<dbReference type="GO" id="GO:0006777">
    <property type="term" value="P:Mo-molybdopterin cofactor biosynthetic process"/>
    <property type="evidence" value="ECO:0007669"/>
    <property type="project" value="UniProtKB-UniRule"/>
</dbReference>
<evidence type="ECO:0000259" key="4">
    <source>
        <dbReference type="Pfam" id="PF01967"/>
    </source>
</evidence>
<name>D3TAH6_ACIB4</name>
<dbReference type="CDD" id="cd01419">
    <property type="entry name" value="MoaC_A"/>
    <property type="match status" value="1"/>
</dbReference>
<dbReference type="InterPro" id="IPR002820">
    <property type="entry name" value="Mopterin_CF_biosynth-C_dom"/>
</dbReference>
<dbReference type="AlphaFoldDB" id="D3TAH6"/>
<dbReference type="HOGENOM" id="CLU_074693_1_2_2"/>
<sequence>MSMVDISEKKNVLRIAKAKGTLVLKSTTVDAIKRGEIKKGDVFETAKVAGMLAVKNTPRIIPHCHPIPVEFIDFNFRVYGNRIDVECEVKAHYKTGVEMEALTGVSVALLTIWDMVKYLEKDENGQYPMTQILGIEVVEKRKEE</sequence>
<dbReference type="KEGG" id="abi:Aboo_1297"/>
<dbReference type="InterPro" id="IPR023047">
    <property type="entry name" value="Mo_CF_biosynth-C_arc"/>
</dbReference>
<evidence type="ECO:0000313" key="5">
    <source>
        <dbReference type="EMBL" id="ADD09105.1"/>
    </source>
</evidence>
<comment type="function">
    <text evidence="3">Catalyzes the conversion of (8S)-3',8-cyclo-7,8-dihydroguanosine 5'-triphosphate to cyclic pyranopterin monophosphate (cPMP).</text>
</comment>
<keyword evidence="3" id="KW-0456">Lyase</keyword>
<accession>D3TAH6</accession>
<dbReference type="EC" id="4.6.1.17" evidence="3"/>
<gene>
    <name evidence="3" type="primary">moaC</name>
    <name evidence="5" type="ordered locus">Aboo_1297</name>
</gene>
<feature type="binding site" evidence="3">
    <location>
        <begin position="99"/>
        <end position="100"/>
    </location>
    <ligand>
        <name>substrate</name>
    </ligand>
</feature>
<keyword evidence="2 3" id="KW-0501">Molybdenum cofactor biosynthesis</keyword>
<evidence type="ECO:0000256" key="2">
    <source>
        <dbReference type="ARBA" id="ARBA00023150"/>
    </source>
</evidence>
<dbReference type="Gene3D" id="3.30.70.640">
    <property type="entry name" value="Molybdopterin cofactor biosynthesis C (MoaC) domain"/>
    <property type="match status" value="1"/>
</dbReference>
<comment type="caution">
    <text evidence="3">Lacks conserved residue(s) required for the propagation of feature annotation.</text>
</comment>
<dbReference type="NCBIfam" id="NF008999">
    <property type="entry name" value="PRK12343.1"/>
    <property type="match status" value="1"/>
</dbReference>
<organism evidence="5 6">
    <name type="scientific">Aciduliprofundum boonei (strain DSM 19572 / T469)</name>
    <dbReference type="NCBI Taxonomy" id="439481"/>
    <lineage>
        <taxon>Archaea</taxon>
        <taxon>Methanobacteriati</taxon>
        <taxon>Thermoplasmatota</taxon>
        <taxon>DHVE2 group</taxon>
        <taxon>Candidatus Aciduliprofundum</taxon>
    </lineage>
</organism>
<dbReference type="InterPro" id="IPR023045">
    <property type="entry name" value="MoaC"/>
</dbReference>
<evidence type="ECO:0000256" key="1">
    <source>
        <dbReference type="ARBA" id="ARBA00005046"/>
    </source>
</evidence>
<keyword evidence="6" id="KW-1185">Reference proteome</keyword>
<evidence type="ECO:0000256" key="3">
    <source>
        <dbReference type="HAMAP-Rule" id="MF_01224"/>
    </source>
</evidence>
<dbReference type="HAMAP" id="MF_01224_A">
    <property type="entry name" value="MoaC_A"/>
    <property type="match status" value="1"/>
</dbReference>
<protein>
    <recommendedName>
        <fullName evidence="3">Probable cyclic pyranopterin monophosphate synthase</fullName>
        <ecNumber evidence="3">4.6.1.17</ecNumber>
    </recommendedName>
    <alternativeName>
        <fullName evidence="3">Molybdenum cofactor biosynthesis protein C</fullName>
    </alternativeName>
</protein>
<comment type="similarity">
    <text evidence="3">Belongs to the MoaC family.</text>
</comment>
<comment type="pathway">
    <text evidence="1 3">Cofactor biosynthesis; molybdopterin biosynthesis.</text>
</comment>
<dbReference type="NCBIfam" id="TIGR00581">
    <property type="entry name" value="moaC"/>
    <property type="match status" value="1"/>
</dbReference>
<comment type="catalytic activity">
    <reaction evidence="3">
        <text>(8S)-3',8-cyclo-7,8-dihydroguanosine 5'-triphosphate = cyclic pyranopterin phosphate + diphosphate</text>
        <dbReference type="Rhea" id="RHEA:49580"/>
        <dbReference type="ChEBI" id="CHEBI:33019"/>
        <dbReference type="ChEBI" id="CHEBI:59648"/>
        <dbReference type="ChEBI" id="CHEBI:131766"/>
        <dbReference type="EC" id="4.6.1.17"/>
    </reaction>
</comment>
<feature type="domain" description="Molybdopterin cofactor biosynthesis C (MoaC)" evidence="4">
    <location>
        <begin position="3"/>
        <end position="142"/>
    </location>
</feature>
<dbReference type="Pfam" id="PF01967">
    <property type="entry name" value="MoaC"/>
    <property type="match status" value="1"/>
</dbReference>
<reference evidence="5" key="1">
    <citation type="submission" date="2010-02" db="EMBL/GenBank/DDBJ databases">
        <title>Complete sequence of Aciduliprofundum boonei T469.</title>
        <authorList>
            <consortium name="US DOE Joint Genome Institute"/>
            <person name="Lucas S."/>
            <person name="Copeland A."/>
            <person name="Lapidus A."/>
            <person name="Cheng J.-F."/>
            <person name="Bruce D."/>
            <person name="Goodwin L."/>
            <person name="Pitluck S."/>
            <person name="Saunders E."/>
            <person name="Detter J.C."/>
            <person name="Han C."/>
            <person name="Tapia R."/>
            <person name="Land M."/>
            <person name="Hauser L."/>
            <person name="Kyrpides N."/>
            <person name="Mikhailova N."/>
            <person name="Flores G."/>
            <person name="Reysenbach A.-L."/>
            <person name="Woyke T."/>
        </authorList>
    </citation>
    <scope>NUCLEOTIDE SEQUENCE</scope>
    <source>
        <strain evidence="5">T469</strain>
    </source>
</reference>
<dbReference type="SUPFAM" id="SSF55040">
    <property type="entry name" value="Molybdenum cofactor biosynthesis protein C, MoaC"/>
    <property type="match status" value="1"/>
</dbReference>
<dbReference type="RefSeq" id="WP_012997387.1">
    <property type="nucleotide sequence ID" value="NC_013926.1"/>
</dbReference>
<dbReference type="InterPro" id="IPR036522">
    <property type="entry name" value="MoaC_sf"/>
</dbReference>
<proteinExistence type="inferred from homology"/>
<dbReference type="EMBL" id="CP001941">
    <property type="protein sequence ID" value="ADD09105.1"/>
    <property type="molecule type" value="Genomic_DNA"/>
</dbReference>
<dbReference type="GeneID" id="8828259"/>